<evidence type="ECO:0000313" key="12">
    <source>
        <dbReference type="Proteomes" id="UP000198242"/>
    </source>
</evidence>
<evidence type="ECO:0000256" key="3">
    <source>
        <dbReference type="ARBA" id="ARBA00022723"/>
    </source>
</evidence>
<protein>
    <submittedName>
        <fullName evidence="11">Putative transposase</fullName>
    </submittedName>
</protein>
<feature type="domain" description="Cas12f1-like TNB" evidence="9">
    <location>
        <begin position="346"/>
        <end position="413"/>
    </location>
</feature>
<dbReference type="InterPro" id="IPR053470">
    <property type="entry name" value="RNA-guided_DNA_endonuclease"/>
</dbReference>
<dbReference type="GO" id="GO:0032196">
    <property type="term" value="P:transposition"/>
    <property type="evidence" value="ECO:0007669"/>
    <property type="project" value="UniProtKB-KW"/>
</dbReference>
<feature type="domain" description="Probable transposase IS891/IS1136/IS1341" evidence="8">
    <location>
        <begin position="206"/>
        <end position="334"/>
    </location>
</feature>
<dbReference type="Pfam" id="PF07282">
    <property type="entry name" value="Cas12f1-like_TNB"/>
    <property type="match status" value="1"/>
</dbReference>
<keyword evidence="3" id="KW-0479">Metal-binding</keyword>
<feature type="compositionally biased region" description="Basic and acidic residues" evidence="7">
    <location>
        <begin position="467"/>
        <end position="478"/>
    </location>
</feature>
<dbReference type="NCBIfam" id="NF040570">
    <property type="entry name" value="guided_TnpB"/>
    <property type="match status" value="1"/>
</dbReference>
<feature type="domain" description="Transposase putative helix-turn-helix" evidence="10">
    <location>
        <begin position="13"/>
        <end position="45"/>
    </location>
</feature>
<dbReference type="GO" id="GO:0003677">
    <property type="term" value="F:DNA binding"/>
    <property type="evidence" value="ECO:0007669"/>
    <property type="project" value="UniProtKB-KW"/>
</dbReference>
<keyword evidence="6" id="KW-0233">DNA recombination</keyword>
<keyword evidence="2" id="KW-0815">Transposition</keyword>
<evidence type="ECO:0000256" key="6">
    <source>
        <dbReference type="ARBA" id="ARBA00023172"/>
    </source>
</evidence>
<feature type="region of interest" description="Disordered" evidence="7">
    <location>
        <begin position="423"/>
        <end position="485"/>
    </location>
</feature>
<keyword evidence="12" id="KW-1185">Reference proteome</keyword>
<dbReference type="Proteomes" id="UP000198242">
    <property type="component" value="Chromosome I"/>
</dbReference>
<dbReference type="GO" id="GO:0046872">
    <property type="term" value="F:metal ion binding"/>
    <property type="evidence" value="ECO:0007669"/>
    <property type="project" value="UniProtKB-KW"/>
</dbReference>
<evidence type="ECO:0000259" key="9">
    <source>
        <dbReference type="Pfam" id="PF07282"/>
    </source>
</evidence>
<dbReference type="EMBL" id="LT607411">
    <property type="protein sequence ID" value="SCF35918.1"/>
    <property type="molecule type" value="Genomic_DNA"/>
</dbReference>
<name>A0A1C4ZSJ5_MICVI</name>
<keyword evidence="4" id="KW-0862">Zinc</keyword>
<dbReference type="InterPro" id="IPR010095">
    <property type="entry name" value="Cas12f1-like_TNB"/>
</dbReference>
<evidence type="ECO:0000313" key="11">
    <source>
        <dbReference type="EMBL" id="SCF35918.1"/>
    </source>
</evidence>
<dbReference type="OrthoDB" id="6230307at2"/>
<dbReference type="NCBIfam" id="NF038280">
    <property type="entry name" value="IS607_TnpB"/>
    <property type="match status" value="1"/>
</dbReference>
<feature type="compositionally biased region" description="Basic residues" evidence="7">
    <location>
        <begin position="445"/>
        <end position="454"/>
    </location>
</feature>
<dbReference type="Pfam" id="PF12323">
    <property type="entry name" value="HTH_OrfB_IS605"/>
    <property type="match status" value="1"/>
</dbReference>
<sequence length="485" mass="54623">MKKFEPRPGFVVQAFRFALDPNVRQGQRLRSHCGAARVAYNWAVSWVMASWWQRKAEASYGIAEEELTPWRSWSLLALRKVFNEVKKTDPRFAGWWEENSKEAYGTGLANAAAAFDNYAKSKQGTRKGRRVGMPRRKSKHTARLACRFTTGAIRVEPDRRHVTLPRLGTIRTHESTRKLQRRIGNGTARILSATVRFERGRWFVSFQVEIQRAADRVPARPDVVAGVDLGVKCLAVIADSQGGVRFVPNPAHYDAALKQLKRLSRRVSRRRGPDRRAGRRPSRRWAIANAERNRVHHRVANLRADGLHKLTTNITAEYGTVVVEDLNVAGMLRNRRLARKIADAGFAEIRRQVEYKTAWNGGRRIVADRWYPSSKTCSACRVVKAKLPLHVRVFRCDACDLVIDRDENAARNLAALATAVTTGTGVAGDPGVQTPKPRGADRKTRTTTRSRKATGGRAGGATLPHQQQKETRDRHQDTETQPALR</sequence>
<organism evidence="11 12">
    <name type="scientific">Micromonospora viridifaciens</name>
    <dbReference type="NCBI Taxonomy" id="1881"/>
    <lineage>
        <taxon>Bacteria</taxon>
        <taxon>Bacillati</taxon>
        <taxon>Actinomycetota</taxon>
        <taxon>Actinomycetes</taxon>
        <taxon>Micromonosporales</taxon>
        <taxon>Micromonosporaceae</taxon>
        <taxon>Micromonospora</taxon>
    </lineage>
</organism>
<proteinExistence type="inferred from homology"/>
<dbReference type="NCBIfam" id="TIGR01766">
    <property type="entry name" value="IS200/IS605 family accessory protein TnpB-like domain"/>
    <property type="match status" value="1"/>
</dbReference>
<dbReference type="AlphaFoldDB" id="A0A1C4ZSJ5"/>
<gene>
    <name evidence="11" type="ORF">GA0074695_6051</name>
</gene>
<evidence type="ECO:0000256" key="7">
    <source>
        <dbReference type="SAM" id="MobiDB-lite"/>
    </source>
</evidence>
<evidence type="ECO:0000259" key="10">
    <source>
        <dbReference type="Pfam" id="PF12323"/>
    </source>
</evidence>
<reference evidence="12" key="1">
    <citation type="submission" date="2016-06" db="EMBL/GenBank/DDBJ databases">
        <authorList>
            <person name="Varghese N."/>
            <person name="Submissions Spin"/>
        </authorList>
    </citation>
    <scope>NUCLEOTIDE SEQUENCE [LARGE SCALE GENOMIC DNA]</scope>
    <source>
        <strain evidence="12">DSM 43909</strain>
    </source>
</reference>
<evidence type="ECO:0000256" key="5">
    <source>
        <dbReference type="ARBA" id="ARBA00023125"/>
    </source>
</evidence>
<keyword evidence="5" id="KW-0238">DNA-binding</keyword>
<dbReference type="Pfam" id="PF01385">
    <property type="entry name" value="OrfB_IS605"/>
    <property type="match status" value="1"/>
</dbReference>
<dbReference type="InterPro" id="IPR021027">
    <property type="entry name" value="Transposase_put_HTH"/>
</dbReference>
<evidence type="ECO:0000256" key="4">
    <source>
        <dbReference type="ARBA" id="ARBA00022833"/>
    </source>
</evidence>
<dbReference type="InterPro" id="IPR001959">
    <property type="entry name" value="Transposase"/>
</dbReference>
<dbReference type="RefSeq" id="WP_089009268.1">
    <property type="nucleotide sequence ID" value="NZ_LT607411.1"/>
</dbReference>
<dbReference type="GO" id="GO:0006310">
    <property type="term" value="P:DNA recombination"/>
    <property type="evidence" value="ECO:0007669"/>
    <property type="project" value="UniProtKB-KW"/>
</dbReference>
<evidence type="ECO:0000256" key="1">
    <source>
        <dbReference type="ARBA" id="ARBA00008761"/>
    </source>
</evidence>
<evidence type="ECO:0000259" key="8">
    <source>
        <dbReference type="Pfam" id="PF01385"/>
    </source>
</evidence>
<accession>A0A1C4ZSJ5</accession>
<evidence type="ECO:0000256" key="2">
    <source>
        <dbReference type="ARBA" id="ARBA00022578"/>
    </source>
</evidence>
<comment type="similarity">
    <text evidence="1">In the C-terminal section; belongs to the transposase 35 family.</text>
</comment>